<evidence type="ECO:0000313" key="1">
    <source>
        <dbReference type="EMBL" id="KSU25751.1"/>
    </source>
</evidence>
<comment type="caution">
    <text evidence="1">The sequence shown here is derived from an EMBL/GenBank/DDBJ whole genome shotgun (WGS) entry which is preliminary data.</text>
</comment>
<evidence type="ECO:0000313" key="2">
    <source>
        <dbReference type="Proteomes" id="UP000052991"/>
    </source>
</evidence>
<accession>A0A0V8DAU6</accession>
<organism evidence="1 2">
    <name type="scientific">Lactococcus lactis subsp. lactis</name>
    <name type="common">Streptococcus lactis</name>
    <dbReference type="NCBI Taxonomy" id="1360"/>
    <lineage>
        <taxon>Bacteria</taxon>
        <taxon>Bacillati</taxon>
        <taxon>Bacillota</taxon>
        <taxon>Bacilli</taxon>
        <taxon>Lactobacillales</taxon>
        <taxon>Streptococcaceae</taxon>
        <taxon>Lactococcus</taxon>
    </lineage>
</organism>
<protein>
    <submittedName>
        <fullName evidence="1">Uncharacterized protein</fullName>
    </submittedName>
</protein>
<gene>
    <name evidence="1" type="ORF">N42_1990</name>
</gene>
<reference evidence="2" key="1">
    <citation type="submission" date="2015-10" db="EMBL/GenBank/DDBJ databases">
        <title>Draft Genome Sequences of 11 Lactococcus lactis subspecies cremoris strains.</title>
        <authorList>
            <person name="Wels M."/>
            <person name="Backus L."/>
            <person name="Boekhorst J."/>
            <person name="Dijkstra A."/>
            <person name="Beerthuizen M."/>
            <person name="Kelly W."/>
            <person name="Siezen R."/>
            <person name="Bachmann H."/>
            <person name="Van Hijum S."/>
        </authorList>
    </citation>
    <scope>NUCLEOTIDE SEQUENCE [LARGE SCALE GENOMIC DNA]</scope>
    <source>
        <strain evidence="2">N42</strain>
    </source>
</reference>
<dbReference type="Proteomes" id="UP000052991">
    <property type="component" value="Unassembled WGS sequence"/>
</dbReference>
<sequence length="53" mass="6003">MILLIELSALLTIPLSTTKMLIIQSHFTDRNHCRSSAKNIFTIITKLSVSKLF</sequence>
<proteinExistence type="predicted"/>
<dbReference type="AlphaFoldDB" id="A0A0V8DAU6"/>
<name>A0A0V8DAU6_LACLL</name>
<dbReference type="EMBL" id="LKLW01000114">
    <property type="protein sequence ID" value="KSU25751.1"/>
    <property type="molecule type" value="Genomic_DNA"/>
</dbReference>
<dbReference type="PATRIC" id="fig|1360.102.peg.2226"/>